<dbReference type="PROSITE" id="PS00070">
    <property type="entry name" value="ALDEHYDE_DEHYDR_CYS"/>
    <property type="match status" value="1"/>
</dbReference>
<dbReference type="FunFam" id="3.40.309.10:FF:000009">
    <property type="entry name" value="Aldehyde dehydrogenase A"/>
    <property type="match status" value="1"/>
</dbReference>
<dbReference type="PANTHER" id="PTHR11699">
    <property type="entry name" value="ALDEHYDE DEHYDROGENASE-RELATED"/>
    <property type="match status" value="1"/>
</dbReference>
<dbReference type="Proteomes" id="UP000664859">
    <property type="component" value="Unassembled WGS sequence"/>
</dbReference>
<proteinExistence type="inferred from homology"/>
<dbReference type="PROSITE" id="PS00687">
    <property type="entry name" value="ALDEHYDE_DEHYDR_GLU"/>
    <property type="match status" value="1"/>
</dbReference>
<dbReference type="OrthoDB" id="310895at2759"/>
<organism evidence="5 6">
    <name type="scientific">Tribonema minus</name>
    <dbReference type="NCBI Taxonomy" id="303371"/>
    <lineage>
        <taxon>Eukaryota</taxon>
        <taxon>Sar</taxon>
        <taxon>Stramenopiles</taxon>
        <taxon>Ochrophyta</taxon>
        <taxon>PX clade</taxon>
        <taxon>Xanthophyceae</taxon>
        <taxon>Tribonematales</taxon>
        <taxon>Tribonemataceae</taxon>
        <taxon>Tribonema</taxon>
    </lineage>
</organism>
<dbReference type="Gene3D" id="3.40.309.10">
    <property type="entry name" value="Aldehyde Dehydrogenase, Chain A, domain 2"/>
    <property type="match status" value="1"/>
</dbReference>
<dbReference type="InterPro" id="IPR016160">
    <property type="entry name" value="Ald_DH_CS_CYS"/>
</dbReference>
<dbReference type="Pfam" id="PF00171">
    <property type="entry name" value="Aldedh"/>
    <property type="match status" value="1"/>
</dbReference>
<evidence type="ECO:0000256" key="1">
    <source>
        <dbReference type="ARBA" id="ARBA00023002"/>
    </source>
</evidence>
<comment type="similarity">
    <text evidence="3">Belongs to the aldehyde dehydrogenase family.</text>
</comment>
<feature type="domain" description="Aldehyde dehydrogenase" evidence="4">
    <location>
        <begin position="12"/>
        <end position="476"/>
    </location>
</feature>
<evidence type="ECO:0000313" key="6">
    <source>
        <dbReference type="Proteomes" id="UP000664859"/>
    </source>
</evidence>
<dbReference type="SUPFAM" id="SSF53720">
    <property type="entry name" value="ALDH-like"/>
    <property type="match status" value="1"/>
</dbReference>
<gene>
    <name evidence="5" type="ORF">JKP88DRAFT_188331</name>
</gene>
<dbReference type="EMBL" id="JAFCMP010000512">
    <property type="protein sequence ID" value="KAG5178770.1"/>
    <property type="molecule type" value="Genomic_DNA"/>
</dbReference>
<accession>A0A835YP03</accession>
<dbReference type="Gene3D" id="3.40.605.10">
    <property type="entry name" value="Aldehyde Dehydrogenase, Chain A, domain 1"/>
    <property type="match status" value="1"/>
</dbReference>
<evidence type="ECO:0000259" key="4">
    <source>
        <dbReference type="Pfam" id="PF00171"/>
    </source>
</evidence>
<comment type="caution">
    <text evidence="5">The sequence shown here is derived from an EMBL/GenBank/DDBJ whole genome shotgun (WGS) entry which is preliminary data.</text>
</comment>
<dbReference type="AlphaFoldDB" id="A0A835YP03"/>
<dbReference type="InterPro" id="IPR016163">
    <property type="entry name" value="Ald_DH_C"/>
</dbReference>
<dbReference type="InterPro" id="IPR016161">
    <property type="entry name" value="Ald_DH/histidinol_DH"/>
</dbReference>
<evidence type="ECO:0000256" key="3">
    <source>
        <dbReference type="RuleBase" id="RU003345"/>
    </source>
</evidence>
<dbReference type="GO" id="GO:0016620">
    <property type="term" value="F:oxidoreductase activity, acting on the aldehyde or oxo group of donors, NAD or NADP as acceptor"/>
    <property type="evidence" value="ECO:0007669"/>
    <property type="project" value="InterPro"/>
</dbReference>
<keyword evidence="1 3" id="KW-0560">Oxidoreductase</keyword>
<evidence type="ECO:0000256" key="2">
    <source>
        <dbReference type="PROSITE-ProRule" id="PRU10007"/>
    </source>
</evidence>
<keyword evidence="6" id="KW-1185">Reference proteome</keyword>
<sequence length="533" mass="56613">MLLNDPARPGFIQCYDPATLQKLGEVKAMTAEEVNEVVAKAAAAQVEWAKTSFKERKRVLQTMQEYFLAHQDDIVRVACRDSGKSKVDALLGEVLVTCEKFRCTWAHGAAWLAREKRPAGPLLPHKTAYVEYHPLGVLGVIAPWNYPCHNVFNHVASGLFAGNAVVTKVSEYTSWSSRYFGAIAREALRACGHSPDLCAIVTGFGEAGAALVACPQVAQIIFTGSPGVGRKVAAAAAPLLKPVILELGGKDPMVVCDDARVAAVLPFALRGVFQNCGQNCCGVERVYAYAAVYDAFCAAAARAVAALRQGPALGRDDVDCGAMVMPAQLDIVQALVDDAVAKGARLLAGGRRNARFPDGLFYEPTVLADVTHDMRIAREEVFGPVMCILKVPDDSDATAAALVNDCAYGLGASVFSGDAARGARLARALRCGMASVNDFAVFYMAQALPFGGVKDSGYGRFAGPEGLRACCLLKSVVEDTVPFIRTVIPGLLQYPIAPGGLQFARAMVGVTYGAGAWAKARAVAQMVSAMWKK</sequence>
<evidence type="ECO:0000313" key="5">
    <source>
        <dbReference type="EMBL" id="KAG5178770.1"/>
    </source>
</evidence>
<dbReference type="InterPro" id="IPR016162">
    <property type="entry name" value="Ald_DH_N"/>
</dbReference>
<feature type="active site" evidence="2">
    <location>
        <position position="246"/>
    </location>
</feature>
<dbReference type="InterPro" id="IPR029510">
    <property type="entry name" value="Ald_DH_CS_GLU"/>
</dbReference>
<name>A0A835YP03_9STRA</name>
<protein>
    <submittedName>
        <fullName evidence="5">Aldehyde/histidinol dehydrogenase</fullName>
    </submittedName>
</protein>
<reference evidence="5" key="1">
    <citation type="submission" date="2021-02" db="EMBL/GenBank/DDBJ databases">
        <title>First Annotated Genome of the Yellow-green Alga Tribonema minus.</title>
        <authorList>
            <person name="Mahan K.M."/>
        </authorList>
    </citation>
    <scope>NUCLEOTIDE SEQUENCE</scope>
    <source>
        <strain evidence="5">UTEX B ZZ1240</strain>
    </source>
</reference>
<dbReference type="InterPro" id="IPR015590">
    <property type="entry name" value="Aldehyde_DH_dom"/>
</dbReference>